<evidence type="ECO:0000313" key="2">
    <source>
        <dbReference type="Proteomes" id="UP001500784"/>
    </source>
</evidence>
<accession>A0ABN2PE32</accession>
<proteinExistence type="predicted"/>
<protein>
    <submittedName>
        <fullName evidence="1">OB-fold nucleic acid binding domain-containing protein</fullName>
    </submittedName>
</protein>
<organism evidence="1 2">
    <name type="scientific">Arthrobacter gandavensis</name>
    <dbReference type="NCBI Taxonomy" id="169960"/>
    <lineage>
        <taxon>Bacteria</taxon>
        <taxon>Bacillati</taxon>
        <taxon>Actinomycetota</taxon>
        <taxon>Actinomycetes</taxon>
        <taxon>Micrococcales</taxon>
        <taxon>Micrococcaceae</taxon>
        <taxon>Arthrobacter</taxon>
    </lineage>
</organism>
<reference evidence="1 2" key="1">
    <citation type="journal article" date="2019" name="Int. J. Syst. Evol. Microbiol.">
        <title>The Global Catalogue of Microorganisms (GCM) 10K type strain sequencing project: providing services to taxonomists for standard genome sequencing and annotation.</title>
        <authorList>
            <consortium name="The Broad Institute Genomics Platform"/>
            <consortium name="The Broad Institute Genome Sequencing Center for Infectious Disease"/>
            <person name="Wu L."/>
            <person name="Ma J."/>
        </authorList>
    </citation>
    <scope>NUCLEOTIDE SEQUENCE [LARGE SCALE GENOMIC DNA]</scope>
    <source>
        <strain evidence="1 2">JCM 13316</strain>
    </source>
</reference>
<dbReference type="EMBL" id="BAAALV010000003">
    <property type="protein sequence ID" value="GAA1916531.1"/>
    <property type="molecule type" value="Genomic_DNA"/>
</dbReference>
<sequence>MAKQMPPAAGASARLRIADLPGRGRAHSSGYVESVTLVPADSAPRFTAVLADLQGAYRDPAAAQTRQRVRLIWIGQRRIPGIVAGTQVAFEGMVSSVGGQPTIFNPRYEIIGRPEGEL</sequence>
<name>A0ABN2PE32_9MICC</name>
<evidence type="ECO:0000313" key="1">
    <source>
        <dbReference type="EMBL" id="GAA1916531.1"/>
    </source>
</evidence>
<keyword evidence="2" id="KW-1185">Reference proteome</keyword>
<dbReference type="Proteomes" id="UP001500784">
    <property type="component" value="Unassembled WGS sequence"/>
</dbReference>
<dbReference type="RefSeq" id="WP_246167681.1">
    <property type="nucleotide sequence ID" value="NZ_BAAALV010000003.1"/>
</dbReference>
<comment type="caution">
    <text evidence="1">The sequence shown here is derived from an EMBL/GenBank/DDBJ whole genome shotgun (WGS) entry which is preliminary data.</text>
</comment>
<gene>
    <name evidence="1" type="ORF">GCM10009688_21860</name>
</gene>